<dbReference type="Gene3D" id="3.40.50.300">
    <property type="entry name" value="P-loop containing nucleotide triphosphate hydrolases"/>
    <property type="match status" value="1"/>
</dbReference>
<evidence type="ECO:0000256" key="22">
    <source>
        <dbReference type="SAM" id="Coils"/>
    </source>
</evidence>
<feature type="coiled-coil region" evidence="22">
    <location>
        <begin position="66"/>
        <end position="93"/>
    </location>
</feature>
<keyword evidence="16" id="KW-0131">Cell cycle</keyword>
<evidence type="ECO:0000256" key="15">
    <source>
        <dbReference type="ARBA" id="ARBA00023125"/>
    </source>
</evidence>
<evidence type="ECO:0000256" key="14">
    <source>
        <dbReference type="ARBA" id="ARBA00022840"/>
    </source>
</evidence>
<evidence type="ECO:0000259" key="25">
    <source>
        <dbReference type="PROSITE" id="PS51194"/>
    </source>
</evidence>
<feature type="compositionally biased region" description="Acidic residues" evidence="23">
    <location>
        <begin position="1132"/>
        <end position="1146"/>
    </location>
</feature>
<protein>
    <recommendedName>
        <fullName evidence="20">DNA excision repair protein ERCC-6-like</fullName>
        <ecNumber evidence="3">3.6.4.12</ecNumber>
    </recommendedName>
    <alternativeName>
        <fullName evidence="21">ATP-dependent helicase ERCC6-like</fullName>
    </alternativeName>
</protein>
<dbReference type="FunFam" id="3.40.50.10810:FF:000029">
    <property type="entry name" value="ERCC excision repair 6-like, spindle assembly checkpoint helicase"/>
    <property type="match status" value="1"/>
</dbReference>
<keyword evidence="12" id="KW-0347">Helicase</keyword>
<feature type="domain" description="Helicase ATP-binding" evidence="24">
    <location>
        <begin position="126"/>
        <end position="294"/>
    </location>
</feature>
<dbReference type="OrthoDB" id="413460at2759"/>
<dbReference type="CDD" id="cd18001">
    <property type="entry name" value="DEXHc_ERCC6L"/>
    <property type="match status" value="1"/>
</dbReference>
<evidence type="ECO:0000259" key="24">
    <source>
        <dbReference type="PROSITE" id="PS51192"/>
    </source>
</evidence>
<feature type="region of interest" description="Disordered" evidence="23">
    <location>
        <begin position="748"/>
        <end position="788"/>
    </location>
</feature>
<keyword evidence="11" id="KW-0802">TPR repeat</keyword>
<accession>A0A8T2NRF5</accession>
<evidence type="ECO:0000313" key="27">
    <source>
        <dbReference type="Proteomes" id="UP000824540"/>
    </source>
</evidence>
<evidence type="ECO:0000256" key="1">
    <source>
        <dbReference type="ARBA" id="ARBA00004629"/>
    </source>
</evidence>
<keyword evidence="10" id="KW-0378">Hydrolase</keyword>
<keyword evidence="9" id="KW-0498">Mitosis</keyword>
<dbReference type="CDD" id="cd18793">
    <property type="entry name" value="SF2_C_SNF"/>
    <property type="match status" value="1"/>
</dbReference>
<evidence type="ECO:0000256" key="18">
    <source>
        <dbReference type="ARBA" id="ARBA00047995"/>
    </source>
</evidence>
<evidence type="ECO:0000256" key="20">
    <source>
        <dbReference type="ARBA" id="ARBA00068237"/>
    </source>
</evidence>
<evidence type="ECO:0000256" key="9">
    <source>
        <dbReference type="ARBA" id="ARBA00022776"/>
    </source>
</evidence>
<dbReference type="EMBL" id="JAFBMS010000033">
    <property type="protein sequence ID" value="KAG9341750.1"/>
    <property type="molecule type" value="Genomic_DNA"/>
</dbReference>
<feature type="compositionally biased region" description="Polar residues" evidence="23">
    <location>
        <begin position="775"/>
        <end position="788"/>
    </location>
</feature>
<dbReference type="PROSITE" id="PS51192">
    <property type="entry name" value="HELICASE_ATP_BIND_1"/>
    <property type="match status" value="1"/>
</dbReference>
<keyword evidence="22" id="KW-0175">Coiled coil</keyword>
<feature type="compositionally biased region" description="Acidic residues" evidence="23">
    <location>
        <begin position="1060"/>
        <end position="1073"/>
    </location>
</feature>
<feature type="region of interest" description="Disordered" evidence="23">
    <location>
        <begin position="1057"/>
        <end position="1079"/>
    </location>
</feature>
<sequence length="1333" mass="149289">MDLVHNGKHRAPVEEIAKKMQTSFSIDDEDMETYHRYIKDGKDAARQGNLSKALELFKLAYDIHSSDKLESRMKKLEEALKEMASQDSENEDDDFVNLNNCGLMLFKDLHDKLYDHQKEGVAFLYGLHRDGKRGGILADDMGLGKTIQIIAFLSGMFDSDLVKHTLLVMPTSLLANWTKEFAMWTPGMRIKSFHGQSKVERNRNLERIQRKGGVILTTYNMLLTNWELLSSYNGREFRWDYVILDEAHKIKTSSTKTAKSAHAIPAKHRILLTGTPVQNNLSELWALFDFAFQGALLGTSKTFKSEYENPITRAREKDATPGEKALGLKISENLMAIINPYFLRRTKQEVQKKKQNDMNSRNSDQNVEDKENRNPNAGGAEMPTLTRKNDLIVWTFLSSIQEDIYRQFISLDHIKELLTTTRSPLAELTILKKLCDHPRLLSARAVAQLGLEGGINPNEHEDENESAASRIDHIPDATLVSESGKLTFLVSLLGRLREEGHRTLVFSQSRKMLDIMERVLVNKGFKLMRIDGTVIHLSERERRITAFQNNKQYSVFLLTTQVGGVGITLTAADRVVIFDPSWNPATDAQAVDRAYRIGQKANVVIYRLITCGTVEEKIYRRQVFKDSLIRQTTGDKKNPFRYFSQQQLKELFKLEDTRSSSTQLQLQSLHSKQRRTDAELDEHIAYLHTMEMFGISDHDLMFSKDAAVNEDHPEDQESHQYIENRVLKAHELMKAESELHRQFMDNISSRTEPAHLRNPGPGKKSTERNPVKVQPSFSPVGTNGYSPTSPSVVDLTQSDPEEGMHNLSNKLTEVVLDNSTEDIKMSPEHVKKEEDISSKTSPSVNQSLIELTSCAEIEISSDSVNGDDERMTSYLGDNEKVLTVEVSVHEEELPISANAEMSSSLAKLPNTEVSPTIQSLPVPLDPEVDECDQAVKCQANLTGSILQNSDMDSESLAEEPELESFQGNFNLQLDDSAEDMFSDKGNSALSDDNPGLQLEVGTSPQAEAEQSVRSARENINISVSSVEDKSADCIDDKDPTADASFIHSIRRKKTKQVIYDSEEEEENCSDDDGDPHLKNLGAPLTGVGCSTPKTAKTASFLLSSTPHRKSFGLNTSVASRKSLLESMLDDVEDLLEDMDAEEEGDEVSSGGVEETGSHSESLMEEEEPRRETLNGESDEQEESQSAMERMSSHNESVMEEEEPSGETLNTENEEEEEESPNSFIHTGELTDEESLLEESTGDCELASGEAMDQCTQQQTLSPQASNGASVIAGKAAQAPEDEYNCLVRKGKECYSAGKPKEALDLFLKAIDIRSGDPEIQLLTIQLYRQLSQH</sequence>
<evidence type="ECO:0000256" key="5">
    <source>
        <dbReference type="ARBA" id="ARBA00022553"/>
    </source>
</evidence>
<evidence type="ECO:0000256" key="6">
    <source>
        <dbReference type="ARBA" id="ARBA00022618"/>
    </source>
</evidence>
<dbReference type="Proteomes" id="UP000824540">
    <property type="component" value="Unassembled WGS sequence"/>
</dbReference>
<evidence type="ECO:0000256" key="13">
    <source>
        <dbReference type="ARBA" id="ARBA00022838"/>
    </source>
</evidence>
<dbReference type="SMART" id="SM00487">
    <property type="entry name" value="DEXDc"/>
    <property type="match status" value="1"/>
</dbReference>
<keyword evidence="4" id="KW-0158">Chromosome</keyword>
<dbReference type="InterPro" id="IPR019734">
    <property type="entry name" value="TPR_rpt"/>
</dbReference>
<dbReference type="Gene3D" id="3.40.50.10810">
    <property type="entry name" value="Tandem AAA-ATPase domain"/>
    <property type="match status" value="1"/>
</dbReference>
<evidence type="ECO:0000256" key="8">
    <source>
        <dbReference type="ARBA" id="ARBA00022741"/>
    </source>
</evidence>
<feature type="region of interest" description="Disordered" evidence="23">
    <location>
        <begin position="979"/>
        <end position="1014"/>
    </location>
</feature>
<gene>
    <name evidence="26" type="ORF">JZ751_018816</name>
</gene>
<dbReference type="InterPro" id="IPR027417">
    <property type="entry name" value="P-loop_NTPase"/>
</dbReference>
<dbReference type="PROSITE" id="PS51194">
    <property type="entry name" value="HELICASE_CTER"/>
    <property type="match status" value="1"/>
</dbReference>
<dbReference type="GO" id="GO:0003678">
    <property type="term" value="F:DNA helicase activity"/>
    <property type="evidence" value="ECO:0007669"/>
    <property type="project" value="UniProtKB-EC"/>
</dbReference>
<comment type="similarity">
    <text evidence="2">Belongs to the SNF2/RAD54 helicase family.</text>
</comment>
<reference evidence="26" key="1">
    <citation type="thesis" date="2021" institute="BYU ScholarsArchive" country="Provo, UT, USA">
        <title>Applications of and Algorithms for Genome Assembly and Genomic Analyses with an Emphasis on Marine Teleosts.</title>
        <authorList>
            <person name="Pickett B.D."/>
        </authorList>
    </citation>
    <scope>NUCLEOTIDE SEQUENCE</scope>
    <source>
        <strain evidence="26">HI-2016</strain>
    </source>
</reference>
<dbReference type="SUPFAM" id="SSF52540">
    <property type="entry name" value="P-loop containing nucleoside triphosphate hydrolases"/>
    <property type="match status" value="2"/>
</dbReference>
<evidence type="ECO:0000256" key="12">
    <source>
        <dbReference type="ARBA" id="ARBA00022806"/>
    </source>
</evidence>
<comment type="subcellular location">
    <subcellularLocation>
        <location evidence="1">Chromosome</location>
        <location evidence="1">Centromere</location>
        <location evidence="1">Kinetochore</location>
    </subcellularLocation>
</comment>
<feature type="compositionally biased region" description="Low complexity" evidence="23">
    <location>
        <begin position="1147"/>
        <end position="1160"/>
    </location>
</feature>
<evidence type="ECO:0000256" key="3">
    <source>
        <dbReference type="ARBA" id="ARBA00012551"/>
    </source>
</evidence>
<feature type="compositionally biased region" description="Polar residues" evidence="23">
    <location>
        <begin position="1253"/>
        <end position="1266"/>
    </location>
</feature>
<comment type="catalytic activity">
    <reaction evidence="18">
        <text>ATP + H2O = ADP + phosphate + H(+)</text>
        <dbReference type="Rhea" id="RHEA:13065"/>
        <dbReference type="ChEBI" id="CHEBI:15377"/>
        <dbReference type="ChEBI" id="CHEBI:15378"/>
        <dbReference type="ChEBI" id="CHEBI:30616"/>
        <dbReference type="ChEBI" id="CHEBI:43474"/>
        <dbReference type="ChEBI" id="CHEBI:456216"/>
        <dbReference type="EC" id="3.6.4.12"/>
    </reaction>
</comment>
<evidence type="ECO:0000256" key="7">
    <source>
        <dbReference type="ARBA" id="ARBA00022737"/>
    </source>
</evidence>
<dbReference type="EC" id="3.6.4.12" evidence="3"/>
<dbReference type="GO" id="GO:0000776">
    <property type="term" value="C:kinetochore"/>
    <property type="evidence" value="ECO:0007669"/>
    <property type="project" value="UniProtKB-KW"/>
</dbReference>
<evidence type="ECO:0000256" key="16">
    <source>
        <dbReference type="ARBA" id="ARBA00023306"/>
    </source>
</evidence>
<evidence type="ECO:0000256" key="4">
    <source>
        <dbReference type="ARBA" id="ARBA00022454"/>
    </source>
</evidence>
<keyword evidence="27" id="KW-1185">Reference proteome</keyword>
<comment type="caution">
    <text evidence="26">The sequence shown here is derived from an EMBL/GenBank/DDBJ whole genome shotgun (WGS) entry which is preliminary data.</text>
</comment>
<keyword evidence="15" id="KW-0238">DNA-binding</keyword>
<dbReference type="Pfam" id="PF00271">
    <property type="entry name" value="Helicase_C"/>
    <property type="match status" value="1"/>
</dbReference>
<dbReference type="InterPro" id="IPR049730">
    <property type="entry name" value="SNF2/RAD54-like_C"/>
</dbReference>
<keyword evidence="8" id="KW-0547">Nucleotide-binding</keyword>
<dbReference type="Pfam" id="PF00176">
    <property type="entry name" value="SNF2-rel_dom"/>
    <property type="match status" value="1"/>
</dbReference>
<dbReference type="GO" id="GO:0005524">
    <property type="term" value="F:ATP binding"/>
    <property type="evidence" value="ECO:0007669"/>
    <property type="project" value="UniProtKB-KW"/>
</dbReference>
<evidence type="ECO:0000256" key="17">
    <source>
        <dbReference type="ARBA" id="ARBA00023328"/>
    </source>
</evidence>
<dbReference type="PANTHER" id="PTHR45629">
    <property type="entry name" value="SNF2/RAD54 FAMILY MEMBER"/>
    <property type="match status" value="1"/>
</dbReference>
<evidence type="ECO:0000256" key="2">
    <source>
        <dbReference type="ARBA" id="ARBA00007025"/>
    </source>
</evidence>
<keyword evidence="13" id="KW-0995">Kinetochore</keyword>
<keyword evidence="17" id="KW-0137">Centromere</keyword>
<keyword evidence="6" id="KW-0132">Cell division</keyword>
<organism evidence="26 27">
    <name type="scientific">Albula glossodonta</name>
    <name type="common">roundjaw bonefish</name>
    <dbReference type="NCBI Taxonomy" id="121402"/>
    <lineage>
        <taxon>Eukaryota</taxon>
        <taxon>Metazoa</taxon>
        <taxon>Chordata</taxon>
        <taxon>Craniata</taxon>
        <taxon>Vertebrata</taxon>
        <taxon>Euteleostomi</taxon>
        <taxon>Actinopterygii</taxon>
        <taxon>Neopterygii</taxon>
        <taxon>Teleostei</taxon>
        <taxon>Albuliformes</taxon>
        <taxon>Albulidae</taxon>
        <taxon>Albula</taxon>
    </lineage>
</organism>
<feature type="region of interest" description="Disordered" evidence="23">
    <location>
        <begin position="348"/>
        <end position="383"/>
    </location>
</feature>
<evidence type="ECO:0000313" key="26">
    <source>
        <dbReference type="EMBL" id="KAG9341750.1"/>
    </source>
</evidence>
<evidence type="ECO:0000256" key="19">
    <source>
        <dbReference type="ARBA" id="ARBA00058190"/>
    </source>
</evidence>
<keyword evidence="5" id="KW-0597">Phosphoprotein</keyword>
<dbReference type="SMART" id="SM00028">
    <property type="entry name" value="TPR"/>
    <property type="match status" value="2"/>
</dbReference>
<dbReference type="InterPro" id="IPR001650">
    <property type="entry name" value="Helicase_C-like"/>
</dbReference>
<dbReference type="GO" id="GO:0015616">
    <property type="term" value="F:DNA translocase activity"/>
    <property type="evidence" value="ECO:0007669"/>
    <property type="project" value="TreeGrafter"/>
</dbReference>
<dbReference type="GO" id="GO:0051301">
    <property type="term" value="P:cell division"/>
    <property type="evidence" value="ECO:0007669"/>
    <property type="project" value="UniProtKB-KW"/>
</dbReference>
<evidence type="ECO:0000256" key="10">
    <source>
        <dbReference type="ARBA" id="ARBA00022801"/>
    </source>
</evidence>
<dbReference type="InterPro" id="IPR014001">
    <property type="entry name" value="Helicase_ATP-bd"/>
</dbReference>
<dbReference type="PANTHER" id="PTHR45629:SF7">
    <property type="entry name" value="DNA EXCISION REPAIR PROTEIN ERCC-6-RELATED"/>
    <property type="match status" value="1"/>
</dbReference>
<feature type="compositionally biased region" description="Acidic residues" evidence="23">
    <location>
        <begin position="1229"/>
        <end position="1241"/>
    </location>
</feature>
<comment type="function">
    <text evidence="19">DNA helicase that acts as a tension sensor that associates with catenated DNA which is stretched under tension until it is resolved during anaphase. Functions as ATP-dependent DNA translocase. Can promote Holliday junction branch migration (in vitro).</text>
</comment>
<dbReference type="GO" id="GO:0003677">
    <property type="term" value="F:DNA binding"/>
    <property type="evidence" value="ECO:0007669"/>
    <property type="project" value="UniProtKB-KW"/>
</dbReference>
<evidence type="ECO:0000256" key="21">
    <source>
        <dbReference type="ARBA" id="ARBA00081913"/>
    </source>
</evidence>
<keyword evidence="14" id="KW-0067">ATP-binding</keyword>
<evidence type="ECO:0000256" key="23">
    <source>
        <dbReference type="SAM" id="MobiDB-lite"/>
    </source>
</evidence>
<name>A0A8T2NRF5_9TELE</name>
<proteinExistence type="inferred from homology"/>
<dbReference type="InterPro" id="IPR000330">
    <property type="entry name" value="SNF2_N"/>
</dbReference>
<keyword evidence="7" id="KW-0677">Repeat</keyword>
<feature type="domain" description="Helicase C-terminal" evidence="25">
    <location>
        <begin position="488"/>
        <end position="652"/>
    </location>
</feature>
<dbReference type="InterPro" id="IPR050496">
    <property type="entry name" value="SNF2_RAD54_helicase_repair"/>
</dbReference>
<feature type="region of interest" description="Disordered" evidence="23">
    <location>
        <begin position="1132"/>
        <end position="1266"/>
    </location>
</feature>
<evidence type="ECO:0000256" key="11">
    <source>
        <dbReference type="ARBA" id="ARBA00022803"/>
    </source>
</evidence>
<dbReference type="SMART" id="SM00490">
    <property type="entry name" value="HELICc"/>
    <property type="match status" value="1"/>
</dbReference>
<dbReference type="InterPro" id="IPR038718">
    <property type="entry name" value="SNF2-like_sf"/>
</dbReference>
<dbReference type="GO" id="GO:0016787">
    <property type="term" value="F:hydrolase activity"/>
    <property type="evidence" value="ECO:0007669"/>
    <property type="project" value="UniProtKB-KW"/>
</dbReference>